<evidence type="ECO:0000256" key="1">
    <source>
        <dbReference type="SAM" id="MobiDB-lite"/>
    </source>
</evidence>
<protein>
    <recommendedName>
        <fullName evidence="4">Transglycosylase SLT domain-containing protein</fullName>
    </recommendedName>
</protein>
<dbReference type="RefSeq" id="XP_047758451.1">
    <property type="nucleotide sequence ID" value="XM_047902129.1"/>
</dbReference>
<keyword evidence="3" id="KW-1185">Reference proteome</keyword>
<dbReference type="EMBL" id="CP090164">
    <property type="protein sequence ID" value="UJO14085.1"/>
    <property type="molecule type" value="Genomic_DNA"/>
</dbReference>
<dbReference type="GeneID" id="71982859"/>
<gene>
    <name evidence="2" type="ORF">CLAFUR5_02981</name>
</gene>
<proteinExistence type="predicted"/>
<accession>A0A9Q8P5F8</accession>
<dbReference type="SUPFAM" id="SSF53955">
    <property type="entry name" value="Lysozyme-like"/>
    <property type="match status" value="1"/>
</dbReference>
<organism evidence="2 3">
    <name type="scientific">Passalora fulva</name>
    <name type="common">Tomato leaf mold</name>
    <name type="synonym">Cladosporium fulvum</name>
    <dbReference type="NCBI Taxonomy" id="5499"/>
    <lineage>
        <taxon>Eukaryota</taxon>
        <taxon>Fungi</taxon>
        <taxon>Dikarya</taxon>
        <taxon>Ascomycota</taxon>
        <taxon>Pezizomycotina</taxon>
        <taxon>Dothideomycetes</taxon>
        <taxon>Dothideomycetidae</taxon>
        <taxon>Mycosphaerellales</taxon>
        <taxon>Mycosphaerellaceae</taxon>
        <taxon>Fulvia</taxon>
    </lineage>
</organism>
<name>A0A9Q8P5F8_PASFU</name>
<dbReference type="Gene3D" id="1.10.530.10">
    <property type="match status" value="1"/>
</dbReference>
<dbReference type="KEGG" id="ffu:CLAFUR5_02981"/>
<dbReference type="InterPro" id="IPR023346">
    <property type="entry name" value="Lysozyme-like_dom_sf"/>
</dbReference>
<dbReference type="OrthoDB" id="1193027at2759"/>
<dbReference type="Proteomes" id="UP000756132">
    <property type="component" value="Chromosome 2"/>
</dbReference>
<reference evidence="2" key="2">
    <citation type="journal article" date="2022" name="Microb. Genom.">
        <title>A chromosome-scale genome assembly of the tomato pathogen Cladosporium fulvum reveals a compartmentalized genome architecture and the presence of a dispensable chromosome.</title>
        <authorList>
            <person name="Zaccaron A.Z."/>
            <person name="Chen L.H."/>
            <person name="Samaras A."/>
            <person name="Stergiopoulos I."/>
        </authorList>
    </citation>
    <scope>NUCLEOTIDE SEQUENCE</scope>
    <source>
        <strain evidence="2">Race5_Kim</strain>
    </source>
</reference>
<evidence type="ECO:0000313" key="3">
    <source>
        <dbReference type="Proteomes" id="UP000756132"/>
    </source>
</evidence>
<dbReference type="AlphaFoldDB" id="A0A9Q8P5F8"/>
<sequence length="234" mass="24505">MFSMIMSTASLPSLPSPPASGPTGARPLGTPEASDSNSTVTYTHYTGDGSVAAGWPDQKEWIDYDTMWTQNKAAFIDKQNNTPEDNDNLQAAIEGVSTKYDVDKRLILAVVIQESNGNVRVKTTQFAQGSNPGLMQTHNGLGSCAGLTICPDEMIVTMIEEGSATGSDGVNLKDLMDGCGASDVTKYYKAARKYNSGVNSIGPDGDLSAPGATASYASDIANRLMGYVGGQGGQ</sequence>
<feature type="region of interest" description="Disordered" evidence="1">
    <location>
        <begin position="7"/>
        <end position="41"/>
    </location>
</feature>
<evidence type="ECO:0000313" key="2">
    <source>
        <dbReference type="EMBL" id="UJO14085.1"/>
    </source>
</evidence>
<reference evidence="2" key="1">
    <citation type="submission" date="2021-12" db="EMBL/GenBank/DDBJ databases">
        <authorList>
            <person name="Zaccaron A."/>
            <person name="Stergiopoulos I."/>
        </authorList>
    </citation>
    <scope>NUCLEOTIDE SEQUENCE</scope>
    <source>
        <strain evidence="2">Race5_Kim</strain>
    </source>
</reference>
<evidence type="ECO:0008006" key="4">
    <source>
        <dbReference type="Google" id="ProtNLM"/>
    </source>
</evidence>